<dbReference type="InterPro" id="IPR043785">
    <property type="entry name" value="DUF5727"/>
</dbReference>
<name>A0A0X3Q8X4_SCHSO</name>
<gene>
    <name evidence="3" type="ORF">TR121553</name>
</gene>
<protein>
    <recommendedName>
        <fullName evidence="2">DUF5727 domain-containing protein</fullName>
    </recommendedName>
</protein>
<reference evidence="3" key="1">
    <citation type="submission" date="2016-01" db="EMBL/GenBank/DDBJ databases">
        <title>Reference transcriptome for the parasite Schistocephalus solidus: insights into the molecular evolution of parasitism.</title>
        <authorList>
            <person name="Hebert F.O."/>
            <person name="Grambauer S."/>
            <person name="Barber I."/>
            <person name="Landry C.R."/>
            <person name="Aubin-Horth N."/>
        </authorList>
    </citation>
    <scope>NUCLEOTIDE SEQUENCE</scope>
</reference>
<evidence type="ECO:0000313" key="3">
    <source>
        <dbReference type="EMBL" id="JAP55696.1"/>
    </source>
</evidence>
<sequence>SMLAVMLCISLLLYLFKETRGETPVSWGSSVVTNTHGPSPILRYETQGLPNIKLDGEELIIANNVCSVKGVDVGSPCSFTQISDEVVTEIIISSVAKRKVLNVNQFSTFFAPDCVFPQPSTGDVLPKVSLPLRRYMKGLQEVTITFAALIDPNSYVVSLYKSGNAICVWGHKLQTFRLNNNCDLQLRNNKSEAWFTGRFEKGNKDKDTYVFSNGRNQFVSVSVDWMQSGNAPEDEICSRVKTETGVSQGVKTENKVSQGVKTETVVSQGGKTENKVAQGGKTETELSQAKTKSELSFVNASSNSGILVSICADLMVLLLLRSLC</sequence>
<dbReference type="AlphaFoldDB" id="A0A0X3Q8X4"/>
<evidence type="ECO:0000256" key="1">
    <source>
        <dbReference type="SAM" id="SignalP"/>
    </source>
</evidence>
<organism evidence="3">
    <name type="scientific">Schistocephalus solidus</name>
    <name type="common">Tapeworm</name>
    <dbReference type="NCBI Taxonomy" id="70667"/>
    <lineage>
        <taxon>Eukaryota</taxon>
        <taxon>Metazoa</taxon>
        <taxon>Spiralia</taxon>
        <taxon>Lophotrochozoa</taxon>
        <taxon>Platyhelminthes</taxon>
        <taxon>Cestoda</taxon>
        <taxon>Eucestoda</taxon>
        <taxon>Diphyllobothriidea</taxon>
        <taxon>Diphyllobothriidae</taxon>
        <taxon>Schistocephalus</taxon>
    </lineage>
</organism>
<dbReference type="EMBL" id="GEEE01007529">
    <property type="protein sequence ID" value="JAP55696.1"/>
    <property type="molecule type" value="Transcribed_RNA"/>
</dbReference>
<proteinExistence type="predicted"/>
<feature type="non-terminal residue" evidence="3">
    <location>
        <position position="1"/>
    </location>
</feature>
<accession>A0A0X3Q8X4</accession>
<feature type="signal peptide" evidence="1">
    <location>
        <begin position="1"/>
        <end position="21"/>
    </location>
</feature>
<keyword evidence="1" id="KW-0732">Signal</keyword>
<dbReference type="Pfam" id="PF18997">
    <property type="entry name" value="DUF5727"/>
    <property type="match status" value="1"/>
</dbReference>
<feature type="chain" id="PRO_5007051514" description="DUF5727 domain-containing protein" evidence="1">
    <location>
        <begin position="22"/>
        <end position="324"/>
    </location>
</feature>
<evidence type="ECO:0000259" key="2">
    <source>
        <dbReference type="Pfam" id="PF18997"/>
    </source>
</evidence>
<feature type="domain" description="DUF5727" evidence="2">
    <location>
        <begin position="58"/>
        <end position="239"/>
    </location>
</feature>